<dbReference type="PANTHER" id="PTHR44314">
    <property type="entry name" value="CILIA- AND FLAGELLA-ASSOCIATED PROTEIN 70"/>
    <property type="match status" value="1"/>
</dbReference>
<keyword evidence="1" id="KW-0677">Repeat</keyword>
<dbReference type="Gene3D" id="1.25.40.10">
    <property type="entry name" value="Tetratricopeptide repeat domain"/>
    <property type="match status" value="2"/>
</dbReference>
<evidence type="ECO:0000256" key="1">
    <source>
        <dbReference type="ARBA" id="ARBA00022737"/>
    </source>
</evidence>
<organism evidence="5 6">
    <name type="scientific">Mus spicilegus</name>
    <name type="common">Mound-building mouse</name>
    <dbReference type="NCBI Taxonomy" id="10103"/>
    <lineage>
        <taxon>Eukaryota</taxon>
        <taxon>Metazoa</taxon>
        <taxon>Chordata</taxon>
        <taxon>Craniata</taxon>
        <taxon>Vertebrata</taxon>
        <taxon>Euteleostomi</taxon>
        <taxon>Mammalia</taxon>
        <taxon>Eutheria</taxon>
        <taxon>Euarchontoglires</taxon>
        <taxon>Glires</taxon>
        <taxon>Rodentia</taxon>
        <taxon>Myomorpha</taxon>
        <taxon>Muroidea</taxon>
        <taxon>Muridae</taxon>
        <taxon>Murinae</taxon>
        <taxon>Mus</taxon>
        <taxon>Mus</taxon>
    </lineage>
</organism>
<feature type="compositionally biased region" description="Polar residues" evidence="4">
    <location>
        <begin position="812"/>
        <end position="825"/>
    </location>
</feature>
<evidence type="ECO:0000313" key="6">
    <source>
        <dbReference type="Proteomes" id="UP000694415"/>
    </source>
</evidence>
<evidence type="ECO:0000256" key="4">
    <source>
        <dbReference type="SAM" id="MobiDB-lite"/>
    </source>
</evidence>
<dbReference type="PANTHER" id="PTHR44314:SF1">
    <property type="entry name" value="CILIA- AND FLAGELLA-ASSOCIATED PROTEIN 70"/>
    <property type="match status" value="1"/>
</dbReference>
<dbReference type="Pfam" id="PF13181">
    <property type="entry name" value="TPR_8"/>
    <property type="match status" value="2"/>
</dbReference>
<dbReference type="GO" id="GO:0031514">
    <property type="term" value="C:motile cilium"/>
    <property type="evidence" value="ECO:0007669"/>
    <property type="project" value="TreeGrafter"/>
</dbReference>
<feature type="compositionally biased region" description="Polar residues" evidence="4">
    <location>
        <begin position="434"/>
        <end position="443"/>
    </location>
</feature>
<keyword evidence="6" id="KW-1185">Reference proteome</keyword>
<feature type="compositionally biased region" description="Basic and acidic residues" evidence="4">
    <location>
        <begin position="409"/>
        <end position="427"/>
    </location>
</feature>
<feature type="compositionally biased region" description="Polar residues" evidence="4">
    <location>
        <begin position="774"/>
        <end position="783"/>
    </location>
</feature>
<feature type="region of interest" description="Disordered" evidence="4">
    <location>
        <begin position="392"/>
        <end position="448"/>
    </location>
</feature>
<dbReference type="SMART" id="SM00028">
    <property type="entry name" value="TPR"/>
    <property type="match status" value="7"/>
</dbReference>
<keyword evidence="2 3" id="KW-0802">TPR repeat</keyword>
<dbReference type="GO" id="GO:0060271">
    <property type="term" value="P:cilium assembly"/>
    <property type="evidence" value="ECO:0007669"/>
    <property type="project" value="TreeGrafter"/>
</dbReference>
<dbReference type="Ensembl" id="ENSMSIT00000013273.1">
    <property type="protein sequence ID" value="ENSMSIP00000010480.1"/>
    <property type="gene ID" value="ENSMSIG00000008758.1"/>
</dbReference>
<proteinExistence type="predicted"/>
<dbReference type="SUPFAM" id="SSF48452">
    <property type="entry name" value="TPR-like"/>
    <property type="match status" value="2"/>
</dbReference>
<accession>A0A8C6GS77</accession>
<dbReference type="PROSITE" id="PS50005">
    <property type="entry name" value="TPR"/>
    <property type="match status" value="1"/>
</dbReference>
<dbReference type="InterPro" id="IPR052628">
    <property type="entry name" value="CFAP70"/>
</dbReference>
<protein>
    <submittedName>
        <fullName evidence="5">Cilia and flagella associated protein 70</fullName>
    </submittedName>
</protein>
<sequence length="1100" mass="123677">MDQTSSTMKTVHITVTNGYDLKGFKGDTPVTFVRAEFNQTVLGDSSKVTVSPEGTAKYNFTSNIDLSPDGGSALDDLAHKPLFLTVTEVLPKEKKQKDEKTLILGQAVVDLLPLLEGEESFETTVPLHPVPGSPLETPLPGSKQCSLDVKVFVAEPLLTPAQVSASNLLKVTLEAAYSVPESFIPVGPQQNYMVGLQVPSVGEKDYTMIFKNGNLKLGGEKEPVPRPKKWPIANILAPGASNIPDEFIVGGPYEEEEGELNHPEDREFRNQAECTKKRIVWDLESRCFLHPFAVASFQKRIADCRLWPVEITRVPLVVMPKAKPGKLEKIDDENQLSFHGVAYINMVPLLYPGVKKIRGAFHVYPYLDGTVFEKTKCLFSLFRDTGHHLVQNNKAGGLNSPLSKPLSKNLKEEKPGKDKDTEGRPRLGELQAPSIKSQSSDTPLESEAPLSHNLEGQQYIEAGTYIVLEIQLEKALVPKRMPEELARRVKEMIPPRPPLTRRTGGAQKAVSDYHTQIKSISRAILNEYYRMFGKQGSKLESDIDNETMEERKCQLNYELNCSGKYFAFKEQLKHAVVKIVREKYLKTTAFESQEELQTFISELYVFLVDQMHVALNQRLVREPQNLENWLDYGAFCLLTEDNIKAQECFRKALSLNESHVDSLLLCGVLAILLENYEQAEIFFEDATCLEPTNVIAWTLLGLFYEIQNNDIRMEMAFHEAFKQLQARTLQTKLKSTVTIENIEEGVKVEPSFGPWGVVQESTTAIKTEGLSGMRPQSSHQLSPHANMELHPQPQGPNTALSSLDEFLEESPKAQSESQEPMTTGQPLEPSLVQRSSNALLKELTSKKDTSKCQDSSAFFSPPTQHAIAQPPVTIFMETIRFLMKVNAVQFVHRVLAHELLCPQGGPSCEYYLVLAQTHLLKKDFAKTEEYLQQAAQMDYLNPNVWGVKGHLYFLSGNHAEAKECYERTISFVVDASEMHFIFLRLGHIYLEEKEYENAKRTYMHACKRSPSCLTWLGLGIACYRLEELTEAEDALSEANALNNCNAEVWAYLALVCLKVGRQLEAEQAYKYTIKLKLKDQALLEEIHTVQEMVGFGNPSF</sequence>
<dbReference type="AlphaFoldDB" id="A0A8C6GS77"/>
<feature type="repeat" description="TPR" evidence="3">
    <location>
        <begin position="979"/>
        <end position="1012"/>
    </location>
</feature>
<evidence type="ECO:0000313" key="5">
    <source>
        <dbReference type="Ensembl" id="ENSMSIP00000010480.1"/>
    </source>
</evidence>
<evidence type="ECO:0000256" key="3">
    <source>
        <dbReference type="PROSITE-ProRule" id="PRU00339"/>
    </source>
</evidence>
<dbReference type="GO" id="GO:0070062">
    <property type="term" value="C:extracellular exosome"/>
    <property type="evidence" value="ECO:0007669"/>
    <property type="project" value="TreeGrafter"/>
</dbReference>
<dbReference type="GO" id="GO:0003341">
    <property type="term" value="P:cilium movement"/>
    <property type="evidence" value="ECO:0007669"/>
    <property type="project" value="TreeGrafter"/>
</dbReference>
<reference evidence="5" key="2">
    <citation type="submission" date="2025-09" db="UniProtKB">
        <authorList>
            <consortium name="Ensembl"/>
        </authorList>
    </citation>
    <scope>IDENTIFICATION</scope>
</reference>
<name>A0A8C6GS77_MUSSI</name>
<feature type="region of interest" description="Disordered" evidence="4">
    <location>
        <begin position="770"/>
        <end position="832"/>
    </location>
</feature>
<dbReference type="InterPro" id="IPR019734">
    <property type="entry name" value="TPR_rpt"/>
</dbReference>
<reference evidence="5" key="1">
    <citation type="submission" date="2025-08" db="UniProtKB">
        <authorList>
            <consortium name="Ensembl"/>
        </authorList>
    </citation>
    <scope>IDENTIFICATION</scope>
</reference>
<dbReference type="Proteomes" id="UP000694415">
    <property type="component" value="Unplaced"/>
</dbReference>
<dbReference type="InterPro" id="IPR011990">
    <property type="entry name" value="TPR-like_helical_dom_sf"/>
</dbReference>
<evidence type="ECO:0000256" key="2">
    <source>
        <dbReference type="ARBA" id="ARBA00022803"/>
    </source>
</evidence>
<dbReference type="GeneTree" id="ENSGT00390000013319"/>